<dbReference type="GO" id="GO:0022857">
    <property type="term" value="F:transmembrane transporter activity"/>
    <property type="evidence" value="ECO:0007669"/>
    <property type="project" value="TreeGrafter"/>
</dbReference>
<dbReference type="GO" id="GO:0005886">
    <property type="term" value="C:plasma membrane"/>
    <property type="evidence" value="ECO:0007669"/>
    <property type="project" value="UniProtKB-SubCell"/>
</dbReference>
<feature type="transmembrane region" description="Helical" evidence="7">
    <location>
        <begin position="366"/>
        <end position="389"/>
    </location>
</feature>
<comment type="similarity">
    <text evidence="6">Belongs to the ABC-4 integral membrane protein family.</text>
</comment>
<dbReference type="InterPro" id="IPR025857">
    <property type="entry name" value="MacB_PCD"/>
</dbReference>
<protein>
    <submittedName>
        <fullName evidence="10">ABC transporter permease</fullName>
    </submittedName>
</protein>
<reference evidence="10" key="2">
    <citation type="submission" date="2021-09" db="EMBL/GenBank/DDBJ databases">
        <authorList>
            <person name="Gilroy R."/>
        </authorList>
    </citation>
    <scope>NUCLEOTIDE SEQUENCE</scope>
    <source>
        <strain evidence="10">ChiGjej3B3-7470</strain>
    </source>
</reference>
<evidence type="ECO:0000259" key="9">
    <source>
        <dbReference type="Pfam" id="PF12704"/>
    </source>
</evidence>
<dbReference type="AlphaFoldDB" id="A0A921EMN6"/>
<sequence>MRFGDLLAASLGSLWQRKFRTFMTVSGVVIGTLSVVVMVSLGYGMSASQFESIERQANLRQVQVLGPPMQTQPGVQAKQMDDRYLAEFRNYPGVKAAWPVYNPQIQVQVGSTTGWPQIQAMPAAAIEAMKLDVASGQLPVDGDPLRWVLGDKVQETFYDPNTGMPIPVDLATAQIYMSFDGAGGDCMGPGCPPPDPNTPKPPKKILVPTGAVLAGEPNVWTRHSQSVYVDLDALIPVLEKAYKGKAIPGQPTTPSGKPMGEFIYSMFVLETETMEDAEALNTILKEEGVQAYSEVEWIREAQRQSAMIQAVFGGIGAISLLVAAIGIANTMMMSVYERTKEIGVMKVLGASLGDIRRMFLFEASSIGFFGGLFGLLLSLAASFVINATLGQQFMGEMGGSGGGISRIPWWLMLGAVVFATLIGTVSGFVPAQRAMKLSPLAAIRSQ</sequence>
<proteinExistence type="inferred from homology"/>
<evidence type="ECO:0000256" key="5">
    <source>
        <dbReference type="ARBA" id="ARBA00023136"/>
    </source>
</evidence>
<name>A0A921EMN6_9ACTN</name>
<dbReference type="InterPro" id="IPR003838">
    <property type="entry name" value="ABC3_permease_C"/>
</dbReference>
<evidence type="ECO:0000313" key="10">
    <source>
        <dbReference type="EMBL" id="HJE50385.1"/>
    </source>
</evidence>
<dbReference type="PANTHER" id="PTHR30572">
    <property type="entry name" value="MEMBRANE COMPONENT OF TRANSPORTER-RELATED"/>
    <property type="match status" value="1"/>
</dbReference>
<evidence type="ECO:0000256" key="1">
    <source>
        <dbReference type="ARBA" id="ARBA00004651"/>
    </source>
</evidence>
<keyword evidence="4 7" id="KW-1133">Transmembrane helix</keyword>
<evidence type="ECO:0000256" key="3">
    <source>
        <dbReference type="ARBA" id="ARBA00022692"/>
    </source>
</evidence>
<comment type="subcellular location">
    <subcellularLocation>
        <location evidence="1">Cell membrane</location>
        <topology evidence="1">Multi-pass membrane protein</topology>
    </subcellularLocation>
</comment>
<feature type="domain" description="ABC3 transporter permease C-terminal" evidence="8">
    <location>
        <begin position="315"/>
        <end position="439"/>
    </location>
</feature>
<comment type="caution">
    <text evidence="10">The sequence shown here is derived from an EMBL/GenBank/DDBJ whole genome shotgun (WGS) entry which is preliminary data.</text>
</comment>
<keyword evidence="3 7" id="KW-0812">Transmembrane</keyword>
<gene>
    <name evidence="10" type="ORF">K8V15_00095</name>
</gene>
<feature type="transmembrane region" description="Helical" evidence="7">
    <location>
        <begin position="409"/>
        <end position="429"/>
    </location>
</feature>
<dbReference type="Proteomes" id="UP000712713">
    <property type="component" value="Unassembled WGS sequence"/>
</dbReference>
<dbReference type="PANTHER" id="PTHR30572:SF4">
    <property type="entry name" value="ABC TRANSPORTER PERMEASE YTRF"/>
    <property type="match status" value="1"/>
</dbReference>
<reference evidence="10" key="1">
    <citation type="journal article" date="2021" name="PeerJ">
        <title>Extensive microbial diversity within the chicken gut microbiome revealed by metagenomics and culture.</title>
        <authorList>
            <person name="Gilroy R."/>
            <person name="Ravi A."/>
            <person name="Getino M."/>
            <person name="Pursley I."/>
            <person name="Horton D.L."/>
            <person name="Alikhan N.F."/>
            <person name="Baker D."/>
            <person name="Gharbi K."/>
            <person name="Hall N."/>
            <person name="Watson M."/>
            <person name="Adriaenssens E.M."/>
            <person name="Foster-Nyarko E."/>
            <person name="Jarju S."/>
            <person name="Secka A."/>
            <person name="Antonio M."/>
            <person name="Oren A."/>
            <person name="Chaudhuri R.R."/>
            <person name="La Ragione R."/>
            <person name="Hildebrand F."/>
            <person name="Pallen M.J."/>
        </authorList>
    </citation>
    <scope>NUCLEOTIDE SEQUENCE</scope>
    <source>
        <strain evidence="10">ChiGjej3B3-7470</strain>
    </source>
</reference>
<dbReference type="Pfam" id="PF02687">
    <property type="entry name" value="FtsX"/>
    <property type="match status" value="1"/>
</dbReference>
<feature type="transmembrane region" description="Helical" evidence="7">
    <location>
        <begin position="21"/>
        <end position="45"/>
    </location>
</feature>
<evidence type="ECO:0000259" key="8">
    <source>
        <dbReference type="Pfam" id="PF02687"/>
    </source>
</evidence>
<evidence type="ECO:0000256" key="7">
    <source>
        <dbReference type="SAM" id="Phobius"/>
    </source>
</evidence>
<accession>A0A921EMN6</accession>
<feature type="domain" description="MacB-like periplasmic core" evidence="9">
    <location>
        <begin position="21"/>
        <end position="169"/>
    </location>
</feature>
<organism evidence="10 11">
    <name type="scientific">Tessaracoccus flavescens</name>
    <dbReference type="NCBI Taxonomy" id="399497"/>
    <lineage>
        <taxon>Bacteria</taxon>
        <taxon>Bacillati</taxon>
        <taxon>Actinomycetota</taxon>
        <taxon>Actinomycetes</taxon>
        <taxon>Propionibacteriales</taxon>
        <taxon>Propionibacteriaceae</taxon>
        <taxon>Tessaracoccus</taxon>
    </lineage>
</organism>
<evidence type="ECO:0000256" key="4">
    <source>
        <dbReference type="ARBA" id="ARBA00022989"/>
    </source>
</evidence>
<dbReference type="Pfam" id="PF12704">
    <property type="entry name" value="MacB_PCD"/>
    <property type="match status" value="1"/>
</dbReference>
<keyword evidence="2" id="KW-1003">Cell membrane</keyword>
<dbReference type="EMBL" id="DYZF01000003">
    <property type="protein sequence ID" value="HJE50385.1"/>
    <property type="molecule type" value="Genomic_DNA"/>
</dbReference>
<evidence type="ECO:0000313" key="11">
    <source>
        <dbReference type="Proteomes" id="UP000712713"/>
    </source>
</evidence>
<dbReference type="InterPro" id="IPR050250">
    <property type="entry name" value="Macrolide_Exporter_MacB"/>
</dbReference>
<evidence type="ECO:0000256" key="2">
    <source>
        <dbReference type="ARBA" id="ARBA00022475"/>
    </source>
</evidence>
<keyword evidence="5 7" id="KW-0472">Membrane</keyword>
<evidence type="ECO:0000256" key="6">
    <source>
        <dbReference type="ARBA" id="ARBA00038076"/>
    </source>
</evidence>
<feature type="transmembrane region" description="Helical" evidence="7">
    <location>
        <begin position="306"/>
        <end position="328"/>
    </location>
</feature>